<dbReference type="EMBL" id="LAZR01022813">
    <property type="protein sequence ID" value="KKL80558.1"/>
    <property type="molecule type" value="Genomic_DNA"/>
</dbReference>
<accession>A0A0F9F2J1</accession>
<sequence length="424" mass="50722">MSVFRVNDYITLKLVKDKTIIYIENKEFQQCKYILLINPQNNEDQRYIHSIDEAKEKLSSDLEETIFQETITPEDLGITPEEEFWAHSSNLQAWYENNYDSGLLHSNLSFPLLKKLTEVGDLLAKKVFKKEIIRKFEESENNLFVKTIGYLISQKYLKFLDKTEMEVISFLLRNILYNLTKNNHFDDILFLLEIQILNYLKKEDLIFLFESKEINFFITVLDSVKNVEESSSVFALRKPIFHNKSVELNYNILKEKILNVVKGNNKEHITAMIRLRLLELLRDDDLFALMENADYCLLEFILINLKSDYFISEEFDIWIHDFFKRISHIIRQYIINIIKNKDMNKFQKYIECNNYIIELKNEDALKILNNQEIDIKKFLFEFLENQQDSWIINNFDSSFSPLFKENKKNKEKIIRNIIKEILAL</sequence>
<comment type="caution">
    <text evidence="1">The sequence shown here is derived from an EMBL/GenBank/DDBJ whole genome shotgun (WGS) entry which is preliminary data.</text>
</comment>
<evidence type="ECO:0000313" key="1">
    <source>
        <dbReference type="EMBL" id="KKL80558.1"/>
    </source>
</evidence>
<proteinExistence type="predicted"/>
<name>A0A0F9F2J1_9ZZZZ</name>
<gene>
    <name evidence="1" type="ORF">LCGC14_2003570</name>
</gene>
<reference evidence="1" key="1">
    <citation type="journal article" date="2015" name="Nature">
        <title>Complex archaea that bridge the gap between prokaryotes and eukaryotes.</title>
        <authorList>
            <person name="Spang A."/>
            <person name="Saw J.H."/>
            <person name="Jorgensen S.L."/>
            <person name="Zaremba-Niedzwiedzka K."/>
            <person name="Martijn J."/>
            <person name="Lind A.E."/>
            <person name="van Eijk R."/>
            <person name="Schleper C."/>
            <person name="Guy L."/>
            <person name="Ettema T.J."/>
        </authorList>
    </citation>
    <scope>NUCLEOTIDE SEQUENCE</scope>
</reference>
<dbReference type="AlphaFoldDB" id="A0A0F9F2J1"/>
<protein>
    <submittedName>
        <fullName evidence="1">Uncharacterized protein</fullName>
    </submittedName>
</protein>
<organism evidence="1">
    <name type="scientific">marine sediment metagenome</name>
    <dbReference type="NCBI Taxonomy" id="412755"/>
    <lineage>
        <taxon>unclassified sequences</taxon>
        <taxon>metagenomes</taxon>
        <taxon>ecological metagenomes</taxon>
    </lineage>
</organism>